<protein>
    <recommendedName>
        <fullName evidence="3">Antitoxin Xre/MbcA/ParS-like toxin-binding domain-containing protein</fullName>
    </recommendedName>
</protein>
<dbReference type="EMBL" id="QKLW01000001">
    <property type="protein sequence ID" value="PYF84097.1"/>
    <property type="molecule type" value="Genomic_DNA"/>
</dbReference>
<evidence type="ECO:0008006" key="3">
    <source>
        <dbReference type="Google" id="ProtNLM"/>
    </source>
</evidence>
<name>A0A318V8W4_9GAMM</name>
<accession>A0A318V8W4</accession>
<dbReference type="AlphaFoldDB" id="A0A318V8W4"/>
<gene>
    <name evidence="1" type="ORF">DFP75_101122</name>
</gene>
<proteinExistence type="predicted"/>
<evidence type="ECO:0000313" key="2">
    <source>
        <dbReference type="Proteomes" id="UP000247551"/>
    </source>
</evidence>
<comment type="caution">
    <text evidence="1">The sequence shown here is derived from an EMBL/GenBank/DDBJ whole genome shotgun (WGS) entry which is preliminary data.</text>
</comment>
<sequence length="49" mass="5624">MNQQIWQKNGFTHLFLPLGGEVPAKILDTHAGRELVRHILRKVDLGEFV</sequence>
<keyword evidence="2" id="KW-1185">Reference proteome</keyword>
<evidence type="ECO:0000313" key="1">
    <source>
        <dbReference type="EMBL" id="PYF84097.1"/>
    </source>
</evidence>
<dbReference type="Proteomes" id="UP000247551">
    <property type="component" value="Unassembled WGS sequence"/>
</dbReference>
<organism evidence="1 2">
    <name type="scientific">Marinomonas alcarazii</name>
    <dbReference type="NCBI Taxonomy" id="491949"/>
    <lineage>
        <taxon>Bacteria</taxon>
        <taxon>Pseudomonadati</taxon>
        <taxon>Pseudomonadota</taxon>
        <taxon>Gammaproteobacteria</taxon>
        <taxon>Oceanospirillales</taxon>
        <taxon>Oceanospirillaceae</taxon>
        <taxon>Marinomonas</taxon>
    </lineage>
</organism>
<reference evidence="1 2" key="1">
    <citation type="submission" date="2018-06" db="EMBL/GenBank/DDBJ databases">
        <title>Genomic Encyclopedia of Type Strains, Phase III (KMG-III): the genomes of soil and plant-associated and newly described type strains.</title>
        <authorList>
            <person name="Whitman W."/>
        </authorList>
    </citation>
    <scope>NUCLEOTIDE SEQUENCE [LARGE SCALE GENOMIC DNA]</scope>
    <source>
        <strain evidence="1 2">CECT 7730</strain>
    </source>
</reference>